<dbReference type="SUPFAM" id="SSF53098">
    <property type="entry name" value="Ribonuclease H-like"/>
    <property type="match status" value="1"/>
</dbReference>
<organism evidence="3 4">
    <name type="scientific">Streptomyces akebiae</name>
    <dbReference type="NCBI Taxonomy" id="2865673"/>
    <lineage>
        <taxon>Bacteria</taxon>
        <taxon>Bacillati</taxon>
        <taxon>Actinomycetota</taxon>
        <taxon>Actinomycetes</taxon>
        <taxon>Kitasatosporales</taxon>
        <taxon>Streptomycetaceae</taxon>
        <taxon>Streptomyces</taxon>
    </lineage>
</organism>
<evidence type="ECO:0000256" key="1">
    <source>
        <dbReference type="SAM" id="MobiDB-lite"/>
    </source>
</evidence>
<evidence type="ECO:0000313" key="4">
    <source>
        <dbReference type="Proteomes" id="UP000827138"/>
    </source>
</evidence>
<dbReference type="Pfam" id="PF13546">
    <property type="entry name" value="DDE_5"/>
    <property type="match status" value="1"/>
</dbReference>
<dbReference type="InterPro" id="IPR039365">
    <property type="entry name" value="IS701-like"/>
</dbReference>
<protein>
    <submittedName>
        <fullName evidence="3">IS701 family transposase</fullName>
    </submittedName>
</protein>
<name>A0ABX8Y2M1_9ACTN</name>
<evidence type="ECO:0000259" key="2">
    <source>
        <dbReference type="Pfam" id="PF13546"/>
    </source>
</evidence>
<dbReference type="PANTHER" id="PTHR33627:SF1">
    <property type="entry name" value="TRANSPOSASE"/>
    <property type="match status" value="1"/>
</dbReference>
<keyword evidence="4" id="KW-1185">Reference proteome</keyword>
<reference evidence="3 4" key="1">
    <citation type="submission" date="2021-08" db="EMBL/GenBank/DDBJ databases">
        <authorList>
            <person name="Ping M."/>
        </authorList>
    </citation>
    <scope>NUCLEOTIDE SEQUENCE [LARGE SCALE GENOMIC DNA]</scope>
    <source>
        <strain evidence="3 4">MG28</strain>
    </source>
</reference>
<feature type="compositionally biased region" description="Low complexity" evidence="1">
    <location>
        <begin position="420"/>
        <end position="430"/>
    </location>
</feature>
<proteinExistence type="predicted"/>
<dbReference type="Proteomes" id="UP000827138">
    <property type="component" value="Chromosome"/>
</dbReference>
<dbReference type="InterPro" id="IPR012337">
    <property type="entry name" value="RNaseH-like_sf"/>
</dbReference>
<dbReference type="PANTHER" id="PTHR33627">
    <property type="entry name" value="TRANSPOSASE"/>
    <property type="match status" value="1"/>
</dbReference>
<feature type="domain" description="Transposase IS701-like DDE" evidence="2">
    <location>
        <begin position="20"/>
        <end position="286"/>
    </location>
</feature>
<accession>A0ABX8Y2M1</accession>
<dbReference type="EMBL" id="CP080647">
    <property type="protein sequence ID" value="QYX82138.1"/>
    <property type="molecule type" value="Genomic_DNA"/>
</dbReference>
<gene>
    <name evidence="3" type="ORF">K1J60_41315</name>
</gene>
<feature type="region of interest" description="Disordered" evidence="1">
    <location>
        <begin position="407"/>
        <end position="430"/>
    </location>
</feature>
<dbReference type="RefSeq" id="WP_220650693.1">
    <property type="nucleotide sequence ID" value="NZ_CP080647.1"/>
</dbReference>
<dbReference type="InterPro" id="IPR038721">
    <property type="entry name" value="IS701-like_DDE_dom"/>
</dbReference>
<dbReference type="NCBIfam" id="NF033540">
    <property type="entry name" value="transpos_IS701"/>
    <property type="match status" value="1"/>
</dbReference>
<evidence type="ECO:0000313" key="3">
    <source>
        <dbReference type="EMBL" id="QYX82138.1"/>
    </source>
</evidence>
<sequence length="430" mass="47366">MDAHGVNRVRAKLALFVADVFASVPRKDQRAKGDCHLRGLMLESRRKSIQAMVSRLPDGDEQNLQQFVNQSTWDPVPVPVPVQRRICERMLPLIDPVAWVIDDVSVPKDGRMSAGVAPQYCGALGKRANCQVAVSVHAATDTVSCPLQWRLFLPGEWASDAVRRALTRIPADVTHREKRRLALDMLDTLAGWGMRPPVVAADAAYGTSAHLRAALSERGLAYVLAVRSDVSAHSFETKPVAPARNGPVGCWPQPRYRQTAPSVAALAAALGQEAFAHLTWRHGSRGELRSRYATVRVRPAGKAVERPIKAAASAEQGWWDGILPDCWLLTEWPADAEAPTDYWLSNLPDDTPIAGLVRLAKVRWRIEHDYRELKHGLGLDHFEGRSRPGRHHHVTLVTATHAFLTEQRLAPEVPGPVSPPTKSSTPSRTS</sequence>